<protein>
    <submittedName>
        <fullName evidence="1">Uncharacterized protein</fullName>
    </submittedName>
</protein>
<reference evidence="1 2" key="1">
    <citation type="submission" date="2019-08" db="EMBL/GenBank/DDBJ databases">
        <title>A chromosome-level genome assembly, high-density linkage maps, and genome scans reveal the genomic architecture of hybrid incompatibilities underlying speciation via character displacement in darters (Percidae: Etheostominae).</title>
        <authorList>
            <person name="Moran R.L."/>
            <person name="Catchen J.M."/>
            <person name="Fuller R.C."/>
        </authorList>
    </citation>
    <scope>NUCLEOTIDE SEQUENCE [LARGE SCALE GENOMIC DNA]</scope>
    <source>
        <strain evidence="1">EspeVRDwgs_2016</strain>
        <tissue evidence="1">Muscle</tissue>
    </source>
</reference>
<evidence type="ECO:0000313" key="2">
    <source>
        <dbReference type="Proteomes" id="UP000327493"/>
    </source>
</evidence>
<proteinExistence type="predicted"/>
<accession>A0A5J5CCV5</accession>
<sequence length="48" mass="5540">MQTVWETKRKHTACFQDVPGWTSILRKARSPREGWSCTFIDVLAAPHP</sequence>
<organism evidence="1 2">
    <name type="scientific">Etheostoma spectabile</name>
    <name type="common">orangethroat darter</name>
    <dbReference type="NCBI Taxonomy" id="54343"/>
    <lineage>
        <taxon>Eukaryota</taxon>
        <taxon>Metazoa</taxon>
        <taxon>Chordata</taxon>
        <taxon>Craniata</taxon>
        <taxon>Vertebrata</taxon>
        <taxon>Euteleostomi</taxon>
        <taxon>Actinopterygii</taxon>
        <taxon>Neopterygii</taxon>
        <taxon>Teleostei</taxon>
        <taxon>Neoteleostei</taxon>
        <taxon>Acanthomorphata</taxon>
        <taxon>Eupercaria</taxon>
        <taxon>Perciformes</taxon>
        <taxon>Percoidei</taxon>
        <taxon>Percidae</taxon>
        <taxon>Etheostomatinae</taxon>
        <taxon>Etheostoma</taxon>
    </lineage>
</organism>
<dbReference type="AlphaFoldDB" id="A0A5J5CCV5"/>
<keyword evidence="2" id="KW-1185">Reference proteome</keyword>
<gene>
    <name evidence="1" type="ORF">FQN60_009190</name>
</gene>
<dbReference type="EMBL" id="VOFY01001894">
    <property type="protein sequence ID" value="KAA8577810.1"/>
    <property type="molecule type" value="Genomic_DNA"/>
</dbReference>
<dbReference type="Proteomes" id="UP000327493">
    <property type="component" value="Unassembled WGS sequence"/>
</dbReference>
<evidence type="ECO:0000313" key="1">
    <source>
        <dbReference type="EMBL" id="KAA8577810.1"/>
    </source>
</evidence>
<name>A0A5J5CCV5_9PERO</name>
<comment type="caution">
    <text evidence="1">The sequence shown here is derived from an EMBL/GenBank/DDBJ whole genome shotgun (WGS) entry which is preliminary data.</text>
</comment>